<keyword evidence="3" id="KW-1185">Reference proteome</keyword>
<sequence length="259" mass="28477">MKLSISSELEYDVPFEADLLLQIEAAIIPEQRVITAHIELPPVQHFARITGHDTIGDRIWLRMQGPLKVRYNATVEINRLTADIAQLNAVPPHLLPGETIEYILPSRYCASDQFQQIVGDLFGDTQGGARVAAIRDWIQANLTYQAGSSNAATGAMDTYNSREGVCRDFAHLMISMTRASAIPARFCSVYGLGVEPQDFHAVAEVFLDNTWYMVDATGMSTPDTMAKVGVGRDAADVSFLTSYGVANMQNQSVQVSYVE</sequence>
<name>A0A7W7NUI5_9SPHN</name>
<evidence type="ECO:0000313" key="3">
    <source>
        <dbReference type="Proteomes" id="UP000555448"/>
    </source>
</evidence>
<dbReference type="Proteomes" id="UP000555448">
    <property type="component" value="Unassembled WGS sequence"/>
</dbReference>
<reference evidence="2 3" key="1">
    <citation type="submission" date="2020-08" db="EMBL/GenBank/DDBJ databases">
        <title>Functional genomics of gut bacteria from endangered species of beetles.</title>
        <authorList>
            <person name="Carlos-Shanley C."/>
        </authorList>
    </citation>
    <scope>NUCLEOTIDE SEQUENCE [LARGE SCALE GENOMIC DNA]</scope>
    <source>
        <strain evidence="2 3">S00245</strain>
    </source>
</reference>
<keyword evidence="2" id="KW-0378">Hydrolase</keyword>
<dbReference type="Gene3D" id="3.10.620.30">
    <property type="match status" value="1"/>
</dbReference>
<organism evidence="2 3">
    <name type="scientific">Novosphingobium chloroacetimidivorans</name>
    <dbReference type="NCBI Taxonomy" id="1428314"/>
    <lineage>
        <taxon>Bacteria</taxon>
        <taxon>Pseudomonadati</taxon>
        <taxon>Pseudomonadota</taxon>
        <taxon>Alphaproteobacteria</taxon>
        <taxon>Sphingomonadales</taxon>
        <taxon>Sphingomonadaceae</taxon>
        <taxon>Novosphingobium</taxon>
    </lineage>
</organism>
<keyword evidence="2" id="KW-0645">Protease</keyword>
<feature type="domain" description="Transglutaminase-like" evidence="1">
    <location>
        <begin position="158"/>
        <end position="218"/>
    </location>
</feature>
<dbReference type="GO" id="GO:0006508">
    <property type="term" value="P:proteolysis"/>
    <property type="evidence" value="ECO:0007669"/>
    <property type="project" value="UniProtKB-KW"/>
</dbReference>
<protein>
    <submittedName>
        <fullName evidence="2">Transglutaminase-like putative cysteine protease</fullName>
    </submittedName>
</protein>
<dbReference type="RefSeq" id="WP_184242835.1">
    <property type="nucleotide sequence ID" value="NZ_JACHLR010000003.1"/>
</dbReference>
<dbReference type="InterPro" id="IPR002931">
    <property type="entry name" value="Transglutaminase-like"/>
</dbReference>
<dbReference type="Pfam" id="PF01841">
    <property type="entry name" value="Transglut_core"/>
    <property type="match status" value="1"/>
</dbReference>
<evidence type="ECO:0000259" key="1">
    <source>
        <dbReference type="SMART" id="SM00460"/>
    </source>
</evidence>
<proteinExistence type="predicted"/>
<dbReference type="GO" id="GO:0008233">
    <property type="term" value="F:peptidase activity"/>
    <property type="evidence" value="ECO:0007669"/>
    <property type="project" value="UniProtKB-KW"/>
</dbReference>
<dbReference type="SUPFAM" id="SSF54001">
    <property type="entry name" value="Cysteine proteinases"/>
    <property type="match status" value="1"/>
</dbReference>
<dbReference type="PANTHER" id="PTHR33490:SF12">
    <property type="entry name" value="BLL5557 PROTEIN"/>
    <property type="match status" value="1"/>
</dbReference>
<comment type="caution">
    <text evidence="2">The sequence shown here is derived from an EMBL/GenBank/DDBJ whole genome shotgun (WGS) entry which is preliminary data.</text>
</comment>
<dbReference type="PANTHER" id="PTHR33490">
    <property type="entry name" value="BLR5614 PROTEIN-RELATED"/>
    <property type="match status" value="1"/>
</dbReference>
<dbReference type="SMART" id="SM00460">
    <property type="entry name" value="TGc"/>
    <property type="match status" value="1"/>
</dbReference>
<dbReference type="EMBL" id="JACHLR010000003">
    <property type="protein sequence ID" value="MBB4857543.1"/>
    <property type="molecule type" value="Genomic_DNA"/>
</dbReference>
<dbReference type="Gene3D" id="2.60.40.2250">
    <property type="match status" value="1"/>
</dbReference>
<dbReference type="InterPro" id="IPR038765">
    <property type="entry name" value="Papain-like_cys_pep_sf"/>
</dbReference>
<accession>A0A7W7NUI5</accession>
<evidence type="ECO:0000313" key="2">
    <source>
        <dbReference type="EMBL" id="MBB4857543.1"/>
    </source>
</evidence>
<dbReference type="AlphaFoldDB" id="A0A7W7NUI5"/>
<gene>
    <name evidence="2" type="ORF">HNO88_000854</name>
</gene>